<dbReference type="EMBL" id="BIFQ01000002">
    <property type="protein sequence ID" value="GCE09611.1"/>
    <property type="molecule type" value="Genomic_DNA"/>
</dbReference>
<gene>
    <name evidence="3" type="ORF">KDAU_69400</name>
</gene>
<protein>
    <submittedName>
        <fullName evidence="3">Homoserine kinase</fullName>
    </submittedName>
</protein>
<dbReference type="Proteomes" id="UP000287224">
    <property type="component" value="Unassembled WGS sequence"/>
</dbReference>
<organism evidence="3 4">
    <name type="scientific">Dictyobacter aurantiacus</name>
    <dbReference type="NCBI Taxonomy" id="1936993"/>
    <lineage>
        <taxon>Bacteria</taxon>
        <taxon>Bacillati</taxon>
        <taxon>Chloroflexota</taxon>
        <taxon>Ktedonobacteria</taxon>
        <taxon>Ktedonobacterales</taxon>
        <taxon>Dictyobacteraceae</taxon>
        <taxon>Dictyobacter</taxon>
    </lineage>
</organism>
<dbReference type="InterPro" id="IPR011009">
    <property type="entry name" value="Kinase-like_dom_sf"/>
</dbReference>
<dbReference type="OrthoDB" id="4030632at2"/>
<dbReference type="RefSeq" id="WP_126602195.1">
    <property type="nucleotide sequence ID" value="NZ_BIFQ01000002.1"/>
</dbReference>
<dbReference type="Gene3D" id="3.90.1200.10">
    <property type="match status" value="1"/>
</dbReference>
<evidence type="ECO:0000313" key="4">
    <source>
        <dbReference type="Proteomes" id="UP000287224"/>
    </source>
</evidence>
<name>A0A401ZRW7_9CHLR</name>
<reference evidence="4" key="1">
    <citation type="submission" date="2018-12" db="EMBL/GenBank/DDBJ databases">
        <title>Tengunoibacter tsumagoiensis gen. nov., sp. nov., Dictyobacter kobayashii sp. nov., D. alpinus sp. nov., and D. joshuensis sp. nov. and description of Dictyobacteraceae fam. nov. within the order Ktedonobacterales isolated from Tengu-no-mugimeshi.</title>
        <authorList>
            <person name="Wang C.M."/>
            <person name="Zheng Y."/>
            <person name="Sakai Y."/>
            <person name="Toyoda A."/>
            <person name="Minakuchi Y."/>
            <person name="Abe K."/>
            <person name="Yokota A."/>
            <person name="Yabe S."/>
        </authorList>
    </citation>
    <scope>NUCLEOTIDE SEQUENCE [LARGE SCALE GENOMIC DNA]</scope>
    <source>
        <strain evidence="4">S-27</strain>
    </source>
</reference>
<feature type="domain" description="Aminoglycoside phosphotransferase" evidence="2">
    <location>
        <begin position="61"/>
        <end position="292"/>
    </location>
</feature>
<comment type="caution">
    <text evidence="3">The sequence shown here is derived from an EMBL/GenBank/DDBJ whole genome shotgun (WGS) entry which is preliminary data.</text>
</comment>
<dbReference type="Pfam" id="PF01636">
    <property type="entry name" value="APH"/>
    <property type="match status" value="1"/>
</dbReference>
<comment type="similarity">
    <text evidence="1">Belongs to the pseudomonas-type ThrB family.</text>
</comment>
<keyword evidence="4" id="KW-1185">Reference proteome</keyword>
<keyword evidence="3" id="KW-0418">Kinase</keyword>
<keyword evidence="3" id="KW-0808">Transferase</keyword>
<accession>A0A401ZRW7</accession>
<sequence length="356" mass="40993">MDTANYNSQVRRLRILAEAALTHYDIGGTRLMLLSPGEHSVFRIASYVRPGMHAGNAAAGSGDGRFALHLFRKEGFDRVLWNSELQWLTALKRDTDLLVPEPIAARDGALMPEVRIEDVEEECVCLLFSWMPGRSVDSGLSPTLFERVGTFLARLHQHSRQFVPSEDFVRPRWDWQQVFEDETVLDPDFATTRCEGLITGREYRIFSEVAERAREEFSTIPAGPDSYGLIHGNLRQDCYLFHKGEVCAIDFHKCCWSYYLVDLSITLDGVAGRQDEDLLRHAFLRGYERVRPLPEQHERWLRLFEAVRLIEHLNFIFRSDDPTLRATAPTQLAFVLDWLQHFVHISSGRHSFSTRL</sequence>
<dbReference type="GO" id="GO:0019202">
    <property type="term" value="F:amino acid kinase activity"/>
    <property type="evidence" value="ECO:0007669"/>
    <property type="project" value="TreeGrafter"/>
</dbReference>
<proteinExistence type="inferred from homology"/>
<evidence type="ECO:0000313" key="3">
    <source>
        <dbReference type="EMBL" id="GCE09611.1"/>
    </source>
</evidence>
<evidence type="ECO:0000256" key="1">
    <source>
        <dbReference type="ARBA" id="ARBA00038240"/>
    </source>
</evidence>
<dbReference type="SUPFAM" id="SSF56112">
    <property type="entry name" value="Protein kinase-like (PK-like)"/>
    <property type="match status" value="1"/>
</dbReference>
<evidence type="ECO:0000259" key="2">
    <source>
        <dbReference type="Pfam" id="PF01636"/>
    </source>
</evidence>
<dbReference type="InterPro" id="IPR050249">
    <property type="entry name" value="Pseudomonas-type_ThrB"/>
</dbReference>
<dbReference type="PANTHER" id="PTHR21064:SF6">
    <property type="entry name" value="AMINOGLYCOSIDE PHOSPHOTRANSFERASE DOMAIN-CONTAINING PROTEIN"/>
    <property type="match status" value="1"/>
</dbReference>
<dbReference type="AlphaFoldDB" id="A0A401ZRW7"/>
<dbReference type="PANTHER" id="PTHR21064">
    <property type="entry name" value="AMINOGLYCOSIDE PHOSPHOTRANSFERASE DOMAIN-CONTAINING PROTEIN-RELATED"/>
    <property type="match status" value="1"/>
</dbReference>
<dbReference type="InterPro" id="IPR002575">
    <property type="entry name" value="Aminoglycoside_PTrfase"/>
</dbReference>